<dbReference type="Proteomes" id="UP001170959">
    <property type="component" value="Unassembled WGS sequence"/>
</dbReference>
<dbReference type="Pfam" id="PF03703">
    <property type="entry name" value="bPH_2"/>
    <property type="match status" value="1"/>
</dbReference>
<dbReference type="AlphaFoldDB" id="A0AAJ1V7P7"/>
<feature type="transmembrane region" description="Helical" evidence="1">
    <location>
        <begin position="25"/>
        <end position="46"/>
    </location>
</feature>
<dbReference type="EMBL" id="JACAGJ010000003">
    <property type="protein sequence ID" value="MDM1072152.1"/>
    <property type="molecule type" value="Genomic_DNA"/>
</dbReference>
<proteinExistence type="predicted"/>
<keyword evidence="1" id="KW-0812">Transmembrane</keyword>
<accession>A0AAJ1V7P7</accession>
<organism evidence="3 4">
    <name type="scientific">Empedobacter brevis</name>
    <dbReference type="NCBI Taxonomy" id="247"/>
    <lineage>
        <taxon>Bacteria</taxon>
        <taxon>Pseudomonadati</taxon>
        <taxon>Bacteroidota</taxon>
        <taxon>Flavobacteriia</taxon>
        <taxon>Flavobacteriales</taxon>
        <taxon>Weeksellaceae</taxon>
        <taxon>Empedobacter</taxon>
    </lineage>
</organism>
<reference evidence="3" key="2">
    <citation type="journal article" date="2022" name="Sci. Total Environ.">
        <title>Prevalence, transmission, and molecular epidemiology of tet(X)-positive bacteria among humans, animals, and environmental niches in China: An epidemiological, and genomic-based study.</title>
        <authorList>
            <person name="Dong N."/>
            <person name="Zeng Y."/>
            <person name="Cai C."/>
            <person name="Sun C."/>
            <person name="Lu J."/>
            <person name="Liu C."/>
            <person name="Zhou H."/>
            <person name="Sun Q."/>
            <person name="Shu L."/>
            <person name="Wang H."/>
            <person name="Wang Y."/>
            <person name="Wang S."/>
            <person name="Wu C."/>
            <person name="Chan E.W."/>
            <person name="Chen G."/>
            <person name="Shen Z."/>
            <person name="Chen S."/>
            <person name="Zhang R."/>
        </authorList>
    </citation>
    <scope>NUCLEOTIDE SEQUENCE</scope>
    <source>
        <strain evidence="3">R655-4</strain>
    </source>
</reference>
<dbReference type="PANTHER" id="PTHR37938:SF1">
    <property type="entry name" value="BLL0215 PROTEIN"/>
    <property type="match status" value="1"/>
</dbReference>
<dbReference type="InterPro" id="IPR005182">
    <property type="entry name" value="YdbS-like_PH"/>
</dbReference>
<evidence type="ECO:0000259" key="2">
    <source>
        <dbReference type="Pfam" id="PF03703"/>
    </source>
</evidence>
<keyword evidence="1" id="KW-0472">Membrane</keyword>
<feature type="domain" description="YdbS-like PH" evidence="2">
    <location>
        <begin position="78"/>
        <end position="136"/>
    </location>
</feature>
<evidence type="ECO:0000256" key="1">
    <source>
        <dbReference type="SAM" id="Phobius"/>
    </source>
</evidence>
<dbReference type="RefSeq" id="WP_286492385.1">
    <property type="nucleotide sequence ID" value="NZ_JACAGJ010000003.1"/>
</dbReference>
<evidence type="ECO:0000313" key="4">
    <source>
        <dbReference type="Proteomes" id="UP001170959"/>
    </source>
</evidence>
<gene>
    <name evidence="3" type="ORF">HX001_06540</name>
</gene>
<feature type="transmembrane region" description="Helical" evidence="1">
    <location>
        <begin position="52"/>
        <end position="69"/>
    </location>
</feature>
<protein>
    <submittedName>
        <fullName evidence="3">PH domain-containing protein</fullName>
    </submittedName>
</protein>
<comment type="caution">
    <text evidence="3">The sequence shown here is derived from an EMBL/GenBank/DDBJ whole genome shotgun (WGS) entry which is preliminary data.</text>
</comment>
<name>A0AAJ1V7P7_9FLAO</name>
<keyword evidence="1" id="KW-1133">Transmembrane helix</keyword>
<reference evidence="3" key="1">
    <citation type="submission" date="2020-06" db="EMBL/GenBank/DDBJ databases">
        <authorList>
            <person name="Dong N."/>
        </authorList>
    </citation>
    <scope>NUCLEOTIDE SEQUENCE</scope>
    <source>
        <strain evidence="3">R655-4</strain>
    </source>
</reference>
<sequence length="153" mass="17739">MENLLTKNDKMEYNIPIKYQAKIHWISYIMPIVSIIIGSLGIPFVLNEPLSVFGIIGWCFVFLMLKGIYKIYFHKRTLIYITDKYITISKGIFTTSTIDTPLEKLEGLTLYQSFLGKILKFGILTITTGEFTTYYKIADPMKFRKNLLENNNS</sequence>
<dbReference type="PANTHER" id="PTHR37938">
    <property type="entry name" value="BLL0215 PROTEIN"/>
    <property type="match status" value="1"/>
</dbReference>
<evidence type="ECO:0000313" key="3">
    <source>
        <dbReference type="EMBL" id="MDM1072152.1"/>
    </source>
</evidence>